<keyword evidence="4" id="KW-1185">Reference proteome</keyword>
<dbReference type="PANTHER" id="PTHR45935">
    <property type="entry name" value="PROTEIN ZBED8-RELATED"/>
    <property type="match status" value="1"/>
</dbReference>
<proteinExistence type="predicted"/>
<dbReference type="PROSITE" id="PS50804">
    <property type="entry name" value="SCAN_BOX"/>
    <property type="match status" value="1"/>
</dbReference>
<evidence type="ECO:0000256" key="1">
    <source>
        <dbReference type="ARBA" id="ARBA00023242"/>
    </source>
</evidence>
<reference evidence="3" key="2">
    <citation type="submission" date="2025-08" db="UniProtKB">
        <authorList>
            <consortium name="Ensembl"/>
        </authorList>
    </citation>
    <scope>IDENTIFICATION</scope>
</reference>
<dbReference type="Proteomes" id="UP000472272">
    <property type="component" value="Chromosome 2"/>
</dbReference>
<dbReference type="PANTHER" id="PTHR45935:SF15">
    <property type="entry name" value="SCAN BOX DOMAIN-CONTAINING PROTEIN"/>
    <property type="match status" value="1"/>
</dbReference>
<accession>A0A670HRR3</accession>
<evidence type="ECO:0000313" key="3">
    <source>
        <dbReference type="Ensembl" id="ENSPMRP00000001910.1"/>
    </source>
</evidence>
<reference evidence="3" key="3">
    <citation type="submission" date="2025-09" db="UniProtKB">
        <authorList>
            <consortium name="Ensembl"/>
        </authorList>
    </citation>
    <scope>IDENTIFICATION</scope>
</reference>
<keyword evidence="1" id="KW-0539">Nucleus</keyword>
<dbReference type="FunFam" id="1.10.4020.10:FF:000005">
    <property type="entry name" value="Uncharacterized protein"/>
    <property type="match status" value="1"/>
</dbReference>
<reference evidence="3 4" key="1">
    <citation type="journal article" date="2019" name="Proc. Natl. Acad. Sci. U.S.A.">
        <title>Regulatory changes in pterin and carotenoid genes underlie balanced color polymorphisms in the wall lizard.</title>
        <authorList>
            <person name="Andrade P."/>
            <person name="Pinho C."/>
            <person name="Perez I de Lanuza G."/>
            <person name="Afonso S."/>
            <person name="Brejcha J."/>
            <person name="Rubin C.J."/>
            <person name="Wallerman O."/>
            <person name="Pereira P."/>
            <person name="Sabatino S.J."/>
            <person name="Bellati A."/>
            <person name="Pellitteri-Rosa D."/>
            <person name="Bosakova Z."/>
            <person name="Bunikis I."/>
            <person name="Carretero M.A."/>
            <person name="Feiner N."/>
            <person name="Marsik P."/>
            <person name="Pauperio F."/>
            <person name="Salvi D."/>
            <person name="Soler L."/>
            <person name="While G.M."/>
            <person name="Uller T."/>
            <person name="Font E."/>
            <person name="Andersson L."/>
            <person name="Carneiro M."/>
        </authorList>
    </citation>
    <scope>NUCLEOTIDE SEQUENCE</scope>
</reference>
<dbReference type="Gene3D" id="1.10.4020.10">
    <property type="entry name" value="DNA breaking-rejoining enzymes"/>
    <property type="match status" value="1"/>
</dbReference>
<name>A0A670HRR3_PODMU</name>
<dbReference type="InterPro" id="IPR038269">
    <property type="entry name" value="SCAN_sf"/>
</dbReference>
<dbReference type="Ensembl" id="ENSPMRT00000002032.1">
    <property type="protein sequence ID" value="ENSPMRP00000001910.1"/>
    <property type="gene ID" value="ENSPMRG00000001410.1"/>
</dbReference>
<evidence type="ECO:0000313" key="4">
    <source>
        <dbReference type="Proteomes" id="UP000472272"/>
    </source>
</evidence>
<dbReference type="Pfam" id="PF02023">
    <property type="entry name" value="SCAN"/>
    <property type="match status" value="1"/>
</dbReference>
<dbReference type="AlphaFoldDB" id="A0A670HRR3"/>
<dbReference type="OMA" id="RRGHAME"/>
<sequence>MEEQNSAGPETGRGHSTHQAWSSGVFWKVLGEDTSVLGEDTLSSDVQRQQFRHFCYHGAKGPREVCNQLHHLCRQWLKPEQHTKNQMLDLVILEQFLAVLPLEMQSWVRECGAETSSQAVALAEGFLLSQAEDRKQEQQQVRMFHHDGSQGIQNVREGISKFSATIPTFFGKHPDEGFPKTSILPSSRSLF</sequence>
<feature type="domain" description="SCAN box" evidence="2">
    <location>
        <begin position="48"/>
        <end position="126"/>
    </location>
</feature>
<dbReference type="SUPFAM" id="SSF47353">
    <property type="entry name" value="Retrovirus capsid dimerization domain-like"/>
    <property type="match status" value="1"/>
</dbReference>
<dbReference type="GeneTree" id="ENSGT00940000154715"/>
<organism evidence="3 4">
    <name type="scientific">Podarcis muralis</name>
    <name type="common">Wall lizard</name>
    <name type="synonym">Lacerta muralis</name>
    <dbReference type="NCBI Taxonomy" id="64176"/>
    <lineage>
        <taxon>Eukaryota</taxon>
        <taxon>Metazoa</taxon>
        <taxon>Chordata</taxon>
        <taxon>Craniata</taxon>
        <taxon>Vertebrata</taxon>
        <taxon>Euteleostomi</taxon>
        <taxon>Lepidosauria</taxon>
        <taxon>Squamata</taxon>
        <taxon>Bifurcata</taxon>
        <taxon>Unidentata</taxon>
        <taxon>Episquamata</taxon>
        <taxon>Laterata</taxon>
        <taxon>Lacertibaenia</taxon>
        <taxon>Lacertidae</taxon>
        <taxon>Podarcis</taxon>
    </lineage>
</organism>
<dbReference type="SMART" id="SM00431">
    <property type="entry name" value="SCAN"/>
    <property type="match status" value="1"/>
</dbReference>
<evidence type="ECO:0000259" key="2">
    <source>
        <dbReference type="PROSITE" id="PS50804"/>
    </source>
</evidence>
<dbReference type="InterPro" id="IPR050916">
    <property type="entry name" value="SCAN-C2H2_zinc_finger"/>
</dbReference>
<protein>
    <recommendedName>
        <fullName evidence="2">SCAN box domain-containing protein</fullName>
    </recommendedName>
</protein>
<dbReference type="InterPro" id="IPR003309">
    <property type="entry name" value="SCAN_dom"/>
</dbReference>
<dbReference type="CDD" id="cd07936">
    <property type="entry name" value="SCAN"/>
    <property type="match status" value="1"/>
</dbReference>